<geneLocation type="mitochondrion" evidence="10"/>
<accession>Q9B8V3</accession>
<evidence type="ECO:0000256" key="8">
    <source>
        <dbReference type="SAM" id="Phobius"/>
    </source>
</evidence>
<dbReference type="InterPro" id="IPR001750">
    <property type="entry name" value="ND/Mrp_TM"/>
</dbReference>
<feature type="transmembrane region" description="Helical" evidence="8">
    <location>
        <begin position="48"/>
        <end position="69"/>
    </location>
</feature>
<feature type="transmembrane region" description="Helical" evidence="8">
    <location>
        <begin position="76"/>
        <end position="94"/>
    </location>
</feature>
<proteinExistence type="predicted"/>
<sequence>MSEVDLFIVNFFFFFFFLDNIDLGGWVNYNIGSYLVCDFVGFSYNSEYSSYVFLMLMVCSYISVVYSYHYFSDGKFAWLLSFIMICFSLVMLILVSTSSFLVSLVLWEYLGLVSYILICFYDTNDSLRAGFITLVTSRFGDVCLFILVALFYCGGYANSVLFSFIVFLVVSTKSASFPFVSWLLEAMRAPTPVSSLVHSSTLVASGVWMIGGYYYVIGVDYGGSLICFLQFCSVLTIIVSSVSALFYVDVKRLIALSTSSNISWVFLILSVGDYILAFVQLLVHAISKCLLFTFVGDYIISSFGGQNKNQVDTNIYGNIFSLIYMFILLLGLSGFPFMGLYFSKHVFLSSVVSMSYFSIIFLLFVIVGLMLSSAYSVRLFIIFFGGLTFGCYTTRMCFYIVLIVPMIGTFLGYHLSFSLFNYFSGFMSLLSLFILFIMFIGVLLGVYIGYWCSEYSKSWIGYLCGIDYLVYMYNCFMSIFWDYVFLGIFRWEVGLFDYICYLVNSFSVSYMFEVSCLVFGTFIVVLYLFF</sequence>
<name>Q9B8V3_SCHME</name>
<evidence type="ECO:0000256" key="1">
    <source>
        <dbReference type="ARBA" id="ARBA00004141"/>
    </source>
</evidence>
<dbReference type="PRINTS" id="PR01434">
    <property type="entry name" value="NADHDHGNASE5"/>
</dbReference>
<comment type="catalytic activity">
    <reaction evidence="7">
        <text>a ubiquinone + NADH + 5 H(+)(in) = a ubiquinol + NAD(+) + 4 H(+)(out)</text>
        <dbReference type="Rhea" id="RHEA:29091"/>
        <dbReference type="Rhea" id="RHEA-COMP:9565"/>
        <dbReference type="Rhea" id="RHEA-COMP:9566"/>
        <dbReference type="ChEBI" id="CHEBI:15378"/>
        <dbReference type="ChEBI" id="CHEBI:16389"/>
        <dbReference type="ChEBI" id="CHEBI:17976"/>
        <dbReference type="ChEBI" id="CHEBI:57540"/>
        <dbReference type="ChEBI" id="CHEBI:57945"/>
        <dbReference type="EC" id="7.1.1.2"/>
    </reaction>
</comment>
<feature type="transmembrane region" description="Helical" evidence="8">
    <location>
        <begin position="315"/>
        <end position="335"/>
    </location>
</feature>
<feature type="transmembrane region" description="Helical" evidence="8">
    <location>
        <begin position="509"/>
        <end position="529"/>
    </location>
</feature>
<dbReference type="PANTHER" id="PTHR42829:SF2">
    <property type="entry name" value="NADH-UBIQUINONE OXIDOREDUCTASE CHAIN 5"/>
    <property type="match status" value="1"/>
</dbReference>
<dbReference type="GO" id="GO:0016020">
    <property type="term" value="C:membrane"/>
    <property type="evidence" value="ECO:0007669"/>
    <property type="project" value="UniProtKB-SubCell"/>
</dbReference>
<evidence type="ECO:0000256" key="6">
    <source>
        <dbReference type="ARBA" id="ARBA00031027"/>
    </source>
</evidence>
<feature type="transmembrane region" description="Helical" evidence="8">
    <location>
        <begin position="426"/>
        <end position="448"/>
    </location>
</feature>
<keyword evidence="10" id="KW-0496">Mitochondrion</keyword>
<dbReference type="AlphaFoldDB" id="Q9B8V3"/>
<feature type="transmembrane region" description="Helical" evidence="8">
    <location>
        <begin position="262"/>
        <end position="295"/>
    </location>
</feature>
<dbReference type="GO" id="GO:0015990">
    <property type="term" value="P:electron transport coupled proton transport"/>
    <property type="evidence" value="ECO:0007669"/>
    <property type="project" value="TreeGrafter"/>
</dbReference>
<dbReference type="EMBL" id="AF217449">
    <property type="protein sequence ID" value="AAG12178.2"/>
    <property type="molecule type" value="Genomic_DNA"/>
</dbReference>
<gene>
    <name evidence="10" type="primary">nad5</name>
</gene>
<dbReference type="PANTHER" id="PTHR42829">
    <property type="entry name" value="NADH-UBIQUINONE OXIDOREDUCTASE CHAIN 5"/>
    <property type="match status" value="1"/>
</dbReference>
<feature type="transmembrane region" description="Helical" evidence="8">
    <location>
        <begin position="100"/>
        <end position="118"/>
    </location>
</feature>
<dbReference type="GO" id="GO:0008137">
    <property type="term" value="F:NADH dehydrogenase (ubiquinone) activity"/>
    <property type="evidence" value="ECO:0007669"/>
    <property type="project" value="UniProtKB-EC"/>
</dbReference>
<evidence type="ECO:0000256" key="3">
    <source>
        <dbReference type="ARBA" id="ARBA00022692"/>
    </source>
</evidence>
<organism evidence="10">
    <name type="scientific">Schistosoma mekongi</name>
    <name type="common">Parasitic worm</name>
    <dbReference type="NCBI Taxonomy" id="38744"/>
    <lineage>
        <taxon>Eukaryota</taxon>
        <taxon>Metazoa</taxon>
        <taxon>Spiralia</taxon>
        <taxon>Lophotrochozoa</taxon>
        <taxon>Platyhelminthes</taxon>
        <taxon>Trematoda</taxon>
        <taxon>Digenea</taxon>
        <taxon>Strigeidida</taxon>
        <taxon>Schistosomatoidea</taxon>
        <taxon>Schistosomatidae</taxon>
        <taxon>Schistosoma</taxon>
    </lineage>
</organism>
<keyword evidence="4 8" id="KW-1133">Transmembrane helix</keyword>
<dbReference type="InterPro" id="IPR003945">
    <property type="entry name" value="NU5C-like"/>
</dbReference>
<evidence type="ECO:0000256" key="2">
    <source>
        <dbReference type="ARBA" id="ARBA00012944"/>
    </source>
</evidence>
<dbReference type="GO" id="GO:0042773">
    <property type="term" value="P:ATP synthesis coupled electron transport"/>
    <property type="evidence" value="ECO:0007669"/>
    <property type="project" value="InterPro"/>
</dbReference>
<feature type="transmembrane region" description="Helical" evidence="8">
    <location>
        <begin position="399"/>
        <end position="420"/>
    </location>
</feature>
<evidence type="ECO:0000256" key="5">
    <source>
        <dbReference type="ARBA" id="ARBA00023136"/>
    </source>
</evidence>
<protein>
    <recommendedName>
        <fullName evidence="2">NADH:ubiquinone reductase (H(+)-translocating)</fullName>
        <ecNumber evidence="2">7.1.1.2</ecNumber>
    </recommendedName>
    <alternativeName>
        <fullName evidence="6">NADH dehydrogenase subunit 5</fullName>
    </alternativeName>
</protein>
<feature type="transmembrane region" description="Helical" evidence="8">
    <location>
        <begin position="468"/>
        <end position="489"/>
    </location>
</feature>
<feature type="transmembrane region" description="Helical" evidence="8">
    <location>
        <begin position="228"/>
        <end position="250"/>
    </location>
</feature>
<keyword evidence="5 8" id="KW-0472">Membrane</keyword>
<dbReference type="EC" id="7.1.1.2" evidence="2"/>
<dbReference type="GO" id="GO:0003954">
    <property type="term" value="F:NADH dehydrogenase activity"/>
    <property type="evidence" value="ECO:0007669"/>
    <property type="project" value="TreeGrafter"/>
</dbReference>
<evidence type="ECO:0000256" key="7">
    <source>
        <dbReference type="ARBA" id="ARBA00049551"/>
    </source>
</evidence>
<evidence type="ECO:0000256" key="4">
    <source>
        <dbReference type="ARBA" id="ARBA00022989"/>
    </source>
</evidence>
<feature type="transmembrane region" description="Helical" evidence="8">
    <location>
        <begin position="196"/>
        <end position="216"/>
    </location>
</feature>
<evidence type="ECO:0000259" key="9">
    <source>
        <dbReference type="Pfam" id="PF00361"/>
    </source>
</evidence>
<feature type="domain" description="NADH:quinone oxidoreductase/Mrp antiporter transmembrane" evidence="9">
    <location>
        <begin position="104"/>
        <end position="364"/>
    </location>
</feature>
<evidence type="ECO:0000313" key="10">
    <source>
        <dbReference type="EMBL" id="AAG12178.2"/>
    </source>
</evidence>
<comment type="subcellular location">
    <subcellularLocation>
        <location evidence="1">Membrane</location>
        <topology evidence="1">Multi-pass membrane protein</topology>
    </subcellularLocation>
</comment>
<reference evidence="10" key="1">
    <citation type="journal article" date="2000" name="Mol. Biol. Evol.">
        <title>Phylogenies inferred from mitochondrial gene orders-a cautionary tale from the parasitic flatworms.</title>
        <authorList>
            <person name="Le T.H."/>
            <person name="Blair D."/>
            <person name="Agatsuma T."/>
            <person name="Humair P.F."/>
            <person name="Campbell N.J."/>
            <person name="Iwagami M."/>
            <person name="Littlewood D.T."/>
            <person name="Peacock B."/>
            <person name="Johnston D.A."/>
            <person name="Bartley J."/>
            <person name="Rollinson D."/>
            <person name="Herniou E.A."/>
            <person name="Zarlenga D.S."/>
            <person name="McManus D.P."/>
        </authorList>
    </citation>
    <scope>NUCLEOTIDE SEQUENCE</scope>
    <source>
        <strain evidence="10">Khong Island</strain>
    </source>
</reference>
<keyword evidence="3 8" id="KW-0812">Transmembrane</keyword>
<feature type="transmembrane region" description="Helical" evidence="8">
    <location>
        <begin position="347"/>
        <end position="369"/>
    </location>
</feature>
<feature type="transmembrane region" description="Helical" evidence="8">
    <location>
        <begin position="7"/>
        <end position="28"/>
    </location>
</feature>
<dbReference type="Pfam" id="PF00361">
    <property type="entry name" value="Proton_antipo_M"/>
    <property type="match status" value="1"/>
</dbReference>